<gene>
    <name evidence="2" type="ORF">ISP14_08130</name>
</gene>
<keyword evidence="1" id="KW-0732">Signal</keyword>
<dbReference type="RefSeq" id="WP_404537967.1">
    <property type="nucleotide sequence ID" value="NZ_JADIKL010000004.1"/>
</dbReference>
<feature type="chain" id="PRO_5045656363" description="Peptidase A2 domain-containing protein" evidence="1">
    <location>
        <begin position="16"/>
        <end position="331"/>
    </location>
</feature>
<sequence length="331" mass="35655">MTVLAAAVASAPATAAPVRAQVLPTVYEAGHFYAVPETRNGQQLKLLVDTGGGGSNGMYWISKAAAQRLQLKSATCTLGDQSMPVVQLPDYKAGRGLPSPGKGQCGAALLVFPRGDASDGQLGAGYLPGRVWTFDYPAHRLTFEGDTWQPGPAARRTPLGFQRDAEGRLGSGFARITIRVDGQPLDMLLDTGASSYPTPAAARISGTPTVQGEGVTSYITTSVLERWHKAHPDWRVVEHADDKVAARPLKRIIEVPKVEIAGWSVGPVWFTEQPDRAYHQFMAQWMDKPTEGAVGGNVFQHFVMTLDYPHETAWFRRVNGCKPAATPPPAP</sequence>
<reference evidence="2 3" key="1">
    <citation type="submission" date="2020-10" db="EMBL/GenBank/DDBJ databases">
        <title>Phylogeny of dyella-like bacteria.</title>
        <authorList>
            <person name="Fu J."/>
        </authorList>
    </citation>
    <scope>NUCLEOTIDE SEQUENCE [LARGE SCALE GENOMIC DNA]</scope>
    <source>
        <strain evidence="2 3">DKC-1</strain>
    </source>
</reference>
<name>A0ABW8KF44_9GAMM</name>
<evidence type="ECO:0000313" key="3">
    <source>
        <dbReference type="Proteomes" id="UP001620397"/>
    </source>
</evidence>
<evidence type="ECO:0008006" key="4">
    <source>
        <dbReference type="Google" id="ProtNLM"/>
    </source>
</evidence>
<feature type="signal peptide" evidence="1">
    <location>
        <begin position="1"/>
        <end position="15"/>
    </location>
</feature>
<evidence type="ECO:0000256" key="1">
    <source>
        <dbReference type="SAM" id="SignalP"/>
    </source>
</evidence>
<protein>
    <recommendedName>
        <fullName evidence="4">Peptidase A2 domain-containing protein</fullName>
    </recommendedName>
</protein>
<accession>A0ABW8KF44</accession>
<dbReference type="Gene3D" id="2.40.70.10">
    <property type="entry name" value="Acid Proteases"/>
    <property type="match status" value="1"/>
</dbReference>
<organism evidence="2 3">
    <name type="scientific">Dyella agri</name>
    <dbReference type="NCBI Taxonomy" id="1926869"/>
    <lineage>
        <taxon>Bacteria</taxon>
        <taxon>Pseudomonadati</taxon>
        <taxon>Pseudomonadota</taxon>
        <taxon>Gammaproteobacteria</taxon>
        <taxon>Lysobacterales</taxon>
        <taxon>Rhodanobacteraceae</taxon>
        <taxon>Dyella</taxon>
    </lineage>
</organism>
<dbReference type="InterPro" id="IPR021109">
    <property type="entry name" value="Peptidase_aspartic_dom_sf"/>
</dbReference>
<evidence type="ECO:0000313" key="2">
    <source>
        <dbReference type="EMBL" id="MFK2930759.1"/>
    </source>
</evidence>
<keyword evidence="3" id="KW-1185">Reference proteome</keyword>
<dbReference type="EMBL" id="JADIKL010000004">
    <property type="protein sequence ID" value="MFK2930759.1"/>
    <property type="molecule type" value="Genomic_DNA"/>
</dbReference>
<dbReference type="Proteomes" id="UP001620397">
    <property type="component" value="Unassembled WGS sequence"/>
</dbReference>
<proteinExistence type="predicted"/>
<comment type="caution">
    <text evidence="2">The sequence shown here is derived from an EMBL/GenBank/DDBJ whole genome shotgun (WGS) entry which is preliminary data.</text>
</comment>